<accession>A0A6J6DVG2</accession>
<protein>
    <submittedName>
        <fullName evidence="1">Unannotated protein</fullName>
    </submittedName>
</protein>
<dbReference type="EMBL" id="CAEZTG010000064">
    <property type="protein sequence ID" value="CAB4565098.1"/>
    <property type="molecule type" value="Genomic_DNA"/>
</dbReference>
<dbReference type="AlphaFoldDB" id="A0A6J6DVG2"/>
<organism evidence="1">
    <name type="scientific">freshwater metagenome</name>
    <dbReference type="NCBI Taxonomy" id="449393"/>
    <lineage>
        <taxon>unclassified sequences</taxon>
        <taxon>metagenomes</taxon>
        <taxon>ecological metagenomes</taxon>
    </lineage>
</organism>
<reference evidence="1" key="1">
    <citation type="submission" date="2020-05" db="EMBL/GenBank/DDBJ databases">
        <authorList>
            <person name="Chiriac C."/>
            <person name="Salcher M."/>
            <person name="Ghai R."/>
            <person name="Kavagutti S V."/>
        </authorList>
    </citation>
    <scope>NUCLEOTIDE SEQUENCE</scope>
</reference>
<sequence length="52" mass="6028">MRIGVAIDRETKLDTRSNYRVERIFKLSFKFVRQLAAASSKELDAVIGPWIM</sequence>
<evidence type="ECO:0000313" key="1">
    <source>
        <dbReference type="EMBL" id="CAB4565098.1"/>
    </source>
</evidence>
<name>A0A6J6DVG2_9ZZZZ</name>
<proteinExistence type="predicted"/>
<gene>
    <name evidence="1" type="ORF">UFOPK1603_00834</name>
</gene>